<evidence type="ECO:0000313" key="2">
    <source>
        <dbReference type="WBParaSite" id="RSKR_0000296700.1"/>
    </source>
</evidence>
<name>A0AC35TPE5_9BILA</name>
<evidence type="ECO:0000313" key="1">
    <source>
        <dbReference type="Proteomes" id="UP000095286"/>
    </source>
</evidence>
<proteinExistence type="predicted"/>
<sequence>MSLAENSRGKVIARIDEKIRVGVLIPHQRGKVKFRIVKGIKENQFRTLFKIIGDFAYLHIRQDNNVILNRELTDCFKLTVKAIFIRTGYDNLEATTIVYMNIRDQNDLLARFNDEKPFEYEVSRSIKPFSKIGQVSGFDADEGLNGELLYSFKTFNKYFYIEPLTGIIRNYGNLSSLNGTETFTAFVEDRTSRLFYDNEDVQPQRSAFQTPNEANVVIKVANGEDETKPTKHSKKVANNQKKLISKDSTNLVFSQSYYDINVSEAASVGSFLCSVTNNTSNGNVSYSIISQDNDVKLRIDSEGKIYSIDPFDADATPILHYMLIGIDGLTSSLISVDFTISLIDENDNYPECLSTQSYKALVSEDLPNNSLITCLSGYDKDSGDNGLMSYYLYDEEDKNKFVMDEESGCLFLRSEKPLDYEVQKKYDIKFQILDNGIPRLSTICTLELYLEDVAENLNPPQFENVEIEATIEENMPIGSDVTLIAAKDVDSPSCIPTYKIIDGDGISFFEITESGMIRTLRILDREQKANYFVTVEAFDCDPRNTLSSVVHVIIIISDVNDNYPIIAPINTAYVMENAEENTVICKVEANDADNINDLKSQITYSIVKGNFQSQFGIEEKTGYIIRGKRKFDREAQKEYELHIKACDNGAPQLCSIGVAMVLLKDYNDNYGSVKSNKYNVVVPSGIKGYLHRIVAIDQDSAENRQMNFKMVATESTAMSINEYGEIYSAELLKDREHIKMEVLIEDKLNTAMSVKIELTIKAGNVTAARHLKNKAPEFASYDQWKLVKLSENEKLGQPITVLETIDPDNDVLLWKIEEDDRNMKQYFCITNTGELILMVPVEEINIPLMEFPVSFVVTDGDKSVAGQVIIRKPKNTSYRPQFVSLVYFSEVSEDTQIGSVIFHTSKHIIPIPQDVLITKSPSYGFHMHESVHTIDKLSIDPTNGNVILLEEMDADQLRTFSIVVVVNLNGKLNYTMVKFSILQTKPRSVGEAIGDLAKQNITLPQFENDLYSLTYNKNRDKMFPLLLTTNDAILPFFRLPKKIKECEPYEIHPISGVVSVTSTFTVNKYKFVDFGLCPISFEDVYGRKGRTNVQMRKIDKNSHHPVFPRNVYEGAVYENIPIGSIVYSSHNNTKGTSLSVKAQDEDKGQNGMVTYRMVASSNQFFSVDLFTGIIRTTAIIDREKTPFILAYIYASDMGKPSLVSINPTIINITILDVNDSECKFDKAEEHFDVFKPLARGMYIGQVNATDEDMNSLLQYSLLSNEDSEYFAMNANTGQLMLNKISEAKTEYNLVAICSDSIFTNQMPIKVQFVDRSTNKHYLVNFPLKEYKLKINENMTSTTETARNSLLNFNLSYVHPLVYSLNNEKDKFWIDENSGNLFIKEGIIFDREVTETVELIIDVRSAANPEDFDRTKVEIEINDVNDCNPTFAFDFYDAIVPNDAVIGYKIFSIKATDLDSGLNGMIKYSLVGKIPEFLAINRNDGRISVTKNMSYEYNVGSSFTITVKATDKGTPSLSSTTTILIMVVDKALPIFSHSKYKCKIKENALPTNELTKVRANSYTNGSIGFLLVGGDDYSTFTVNFSNGVIGTRKTLDREVKQQHVLKIAAIDTAKQNISSFAYVEVNVEDVQDSKPKFVKSIYEVYVEESRMVGSVLETIKAFDVDTTPTTIQYRFKEGTKSDKLAIERDTGKVILINSLDFEQKSYYEFEIEAIDDSVYSSEAILILHVNDTNDNPPLIHPTEQINIKRIPDKGQLVTILFVDDKDTTSNLENNQRFFYSIYEGDENLFEIDSLSGVVSFGRKLTAQEIIIQKFTKQLNVSVTDGLFTEYTMFTVHFDMPRKEKSLFKFENSIYSSSLSESNAINTNIIKVKALHGKQPYQYEFIPINTAVFNFPLAIDKKSGEISLADRLDYEMYSNYHVPLKVTDADGAIAFSSLNFTVTNENDCIPKFIYDKAKQIKLHIPANFEEGEFITSILATDDDYKDVLEYTINVDYKDGKYFNIHSKQGLLSLLKSVSGFVEQRLYCQIKVSDIANPPHSTFVDFIFDIVPATAIVPQFSMLKYSFTISKIAPIGTVIGSVEEKEMINKGNDVTYYIDNSREDVPFSIDKASGKVIVKKSLEGYSKQNVISFPIFIMSSEKYTSMATVTVKFLDYSTKIPVFFTLDNEFSIPEDSPMSSVVGIVSATHASTYDIQCVNITTCQFIIDTHTGKILVNDKLDRESVSQYNIVVSANNERGLTTKKTIKIIINDSNTSPPKFIEAQRETFVNMRTLKNEQKLFDFFIEDKDEDSSNNISVHITEGNANNLYYIHQNRSANHIYGFNVLFNGRDKYLADLKDEHLSILVSDGIHFVEKNYQLTYENYPVISKLPNSTYIGVKEDISVDTVIQLLDPNARYTIINSEDDPLPFNFNDKNELTLTSPLNWDDKVFYNFSIKEEIKFISNYYTTNIIDIVVEVINVNHPPRFISNNTLVLSVKENIPANYTHRHFLYHFEAVDIDAPQNSNVTYTLMENRDSLFYLDPTSGIFSLIQPLDKEFMSDFKLTVRAEDKGGRYADFEFEVLIIDINDHIPQFEKELYSVEVLEKSTPTHLLTVHATDQDINDVLSYRIAPTTTDLVARLISIDSQTGQIKLNAPLDFDEIQELVFAIEVSDNNVPPQYGQATVKITCLDINNHFPIFEKEEYIVNMKEHSPLGTKLITIKALDKDSGHYGAIRYSLSGEDAKHFKIDENGTLIVEADLEYKILKTINLNVNAQDGGDPPKVTQSNITINVEAVNNAPSFENCNLTAVIQNGVEKNHILMKINIIDEDEAPNAGPFRLQVIGDGSNEFGFDKEMNLITKRNISHSTKDKYDLQVVAYDAMNMSATCPLTIHLKAQSKHRPSLLPSYSFTLNSIMGEFLGANIGKIEATDLDENDILIYSIPVFNNEAIQGLPIKIAQNTGQLTASSDILERLYTFPVSVTDGKFVENTSVSVDVMSIAESDLSHSLSIRLSQVTPKQFVDSVRGKFVSTLASLFKVDQRNIRIISIQSSDVETFGRSKRQSEIKHRHQKKTDLDILVAIYSSKIKDHLRPEFVMKRLEQSLASQSNELPFEIAFMNHDVCSESTCNDGTCEVKVWLDNQNYNTVSGESGSIFVTPYHARTFICRCKEGFGGRRCEISVNKCSHRKCNRNEMCIPSYNDLNQTDFDCSCLHGLQGTNCNEKKVCKTEESCSEYNAISTSKNGYFQMHIGKSIEQRLNLVFDFKTISNNGTLFSSSGISDYNSLVVENGNLKYSWECGTGKGQAIITKKKVSDGKWHKVKIYRVGRQATIKLDDEFSSQAYSKSGSDVINLYDNSNILTFGASLKYYSNATSIFDMIYDSSKSSALLTPIIIDSIVACFGKVLIDDQEQLKTMEGLKVHNVKIGCEDSFLGPCVNANCLNGGICQAEIGNGRGDYTCECPNNRFTGQNCEIDSNMCQSQPCPAGVVCHNLINDFYCGCPTGFTGKTCHVRGTWDPCSSKPCGDHGNCISIQSDWYCNCSGGYSGKYCTNRYPQIIPDSWSALTTYDFILILILILVATIAIICSLYVCKKNKKANKATVYNELSTNANDNSQMSSQLLGKGVVSHDNQRITLDFNSPHVHPYPQTSGRSSIATSNNNHNISAPPLPPRYFKSRMASNCDLYQNDLPTVSVRPMQAMVGLGSRELDLISHASSHMSKDWSKMSPNNGRRRNQGSPRNNLMDESIQCLQTDSNKSGLDLPLYHSDIKQHFEDEYVIYGGNKGGGDYMTMKPKPKLRVEDIDEYDESEPLNEDVMVESVLESPPPVPIHRFHTIDKKKEIDDEHMYYDSPIVEN</sequence>
<protein>
    <submittedName>
        <fullName evidence="2">Cadherin domain-containing protein</fullName>
    </submittedName>
</protein>
<dbReference type="Proteomes" id="UP000095286">
    <property type="component" value="Unplaced"/>
</dbReference>
<reference evidence="2" key="1">
    <citation type="submission" date="2016-11" db="UniProtKB">
        <authorList>
            <consortium name="WormBaseParasite"/>
        </authorList>
    </citation>
    <scope>IDENTIFICATION</scope>
    <source>
        <strain evidence="2">KR3021</strain>
    </source>
</reference>
<accession>A0AC35TPE5</accession>
<dbReference type="WBParaSite" id="RSKR_0000296700.1">
    <property type="protein sequence ID" value="RSKR_0000296700.1"/>
    <property type="gene ID" value="RSKR_0000296700"/>
</dbReference>
<organism evidence="1 2">
    <name type="scientific">Rhabditophanes sp. KR3021</name>
    <dbReference type="NCBI Taxonomy" id="114890"/>
    <lineage>
        <taxon>Eukaryota</taxon>
        <taxon>Metazoa</taxon>
        <taxon>Ecdysozoa</taxon>
        <taxon>Nematoda</taxon>
        <taxon>Chromadorea</taxon>
        <taxon>Rhabditida</taxon>
        <taxon>Tylenchina</taxon>
        <taxon>Panagrolaimomorpha</taxon>
        <taxon>Strongyloidoidea</taxon>
        <taxon>Alloionematidae</taxon>
        <taxon>Rhabditophanes</taxon>
    </lineage>
</organism>